<dbReference type="PANTHER" id="PTHR11142">
    <property type="entry name" value="PSEUDOURIDYLATE SYNTHASE"/>
    <property type="match status" value="1"/>
</dbReference>
<dbReference type="SUPFAM" id="SSF55120">
    <property type="entry name" value="Pseudouridine synthase"/>
    <property type="match status" value="1"/>
</dbReference>
<evidence type="ECO:0000313" key="8">
    <source>
        <dbReference type="Proteomes" id="UP001595783"/>
    </source>
</evidence>
<feature type="active site" description="Nucleophile" evidence="4">
    <location>
        <position position="51"/>
    </location>
</feature>
<dbReference type="PIRSF" id="PIRSF001430">
    <property type="entry name" value="tRNA_psdUrid_synth"/>
    <property type="match status" value="1"/>
</dbReference>
<dbReference type="InterPro" id="IPR020097">
    <property type="entry name" value="PsdUridine_synth_TruA_a/b_dom"/>
</dbReference>
<protein>
    <recommendedName>
        <fullName evidence="4">tRNA pseudouridine synthase A</fullName>
        <ecNumber evidence="4">5.4.99.12</ecNumber>
    </recommendedName>
    <alternativeName>
        <fullName evidence="4">tRNA pseudouridine(38-40) synthase</fullName>
    </alternativeName>
    <alternativeName>
        <fullName evidence="4">tRNA pseudouridylate synthase I</fullName>
    </alternativeName>
    <alternativeName>
        <fullName evidence="4">tRNA-uridine isomerase I</fullName>
    </alternativeName>
</protein>
<keyword evidence="3 4" id="KW-0413">Isomerase</keyword>
<evidence type="ECO:0000256" key="5">
    <source>
        <dbReference type="RuleBase" id="RU003792"/>
    </source>
</evidence>
<comment type="caution">
    <text evidence="7">The sequence shown here is derived from an EMBL/GenBank/DDBJ whole genome shotgun (WGS) entry which is preliminary data.</text>
</comment>
<dbReference type="NCBIfam" id="TIGR00071">
    <property type="entry name" value="hisT_truA"/>
    <property type="match status" value="1"/>
</dbReference>
<evidence type="ECO:0000256" key="1">
    <source>
        <dbReference type="ARBA" id="ARBA00009375"/>
    </source>
</evidence>
<proteinExistence type="inferred from homology"/>
<dbReference type="Pfam" id="PF01416">
    <property type="entry name" value="PseudoU_synth_1"/>
    <property type="match status" value="2"/>
</dbReference>
<dbReference type="InterPro" id="IPR020095">
    <property type="entry name" value="PsdUridine_synth_TruA_C"/>
</dbReference>
<comment type="function">
    <text evidence="4">Formation of pseudouridine at positions 38, 39 and 40 in the anticodon stem and loop of transfer RNAs.</text>
</comment>
<evidence type="ECO:0000256" key="2">
    <source>
        <dbReference type="ARBA" id="ARBA00022694"/>
    </source>
</evidence>
<dbReference type="CDD" id="cd02570">
    <property type="entry name" value="PseudoU_synth_EcTruA"/>
    <property type="match status" value="1"/>
</dbReference>
<dbReference type="RefSeq" id="WP_104752173.1">
    <property type="nucleotide sequence ID" value="NZ_FZMF01000015.1"/>
</dbReference>
<dbReference type="InterPro" id="IPR001406">
    <property type="entry name" value="PsdUridine_synth_TruA"/>
</dbReference>
<comment type="subunit">
    <text evidence="4">Homodimer.</text>
</comment>
<name>A0ABV7ZHF9_9HELI</name>
<dbReference type="GO" id="GO:0160147">
    <property type="term" value="F:tRNA pseudouridine(38-40) synthase activity"/>
    <property type="evidence" value="ECO:0007669"/>
    <property type="project" value="UniProtKB-EC"/>
</dbReference>
<comment type="catalytic activity">
    <reaction evidence="4 5">
        <text>uridine(38/39/40) in tRNA = pseudouridine(38/39/40) in tRNA</text>
        <dbReference type="Rhea" id="RHEA:22376"/>
        <dbReference type="Rhea" id="RHEA-COMP:10085"/>
        <dbReference type="Rhea" id="RHEA-COMP:10087"/>
        <dbReference type="ChEBI" id="CHEBI:65314"/>
        <dbReference type="ChEBI" id="CHEBI:65315"/>
        <dbReference type="EC" id="5.4.99.12"/>
    </reaction>
</comment>
<evidence type="ECO:0000256" key="4">
    <source>
        <dbReference type="HAMAP-Rule" id="MF_00171"/>
    </source>
</evidence>
<dbReference type="EMBL" id="JBHRZO010000002">
    <property type="protein sequence ID" value="MFC3847054.1"/>
    <property type="molecule type" value="Genomic_DNA"/>
</dbReference>
<evidence type="ECO:0000256" key="3">
    <source>
        <dbReference type="ARBA" id="ARBA00023235"/>
    </source>
</evidence>
<dbReference type="InterPro" id="IPR020094">
    <property type="entry name" value="TruA/RsuA/RluB/E/F_N"/>
</dbReference>
<dbReference type="InterPro" id="IPR020103">
    <property type="entry name" value="PsdUridine_synth_cat_dom_sf"/>
</dbReference>
<feature type="domain" description="Pseudouridine synthase I TruA alpha/beta" evidence="6">
    <location>
        <begin position="7"/>
        <end position="100"/>
    </location>
</feature>
<dbReference type="Gene3D" id="3.30.70.660">
    <property type="entry name" value="Pseudouridine synthase I, catalytic domain, C-terminal subdomain"/>
    <property type="match status" value="1"/>
</dbReference>
<evidence type="ECO:0000313" key="7">
    <source>
        <dbReference type="EMBL" id="MFC3847054.1"/>
    </source>
</evidence>
<dbReference type="Proteomes" id="UP001595783">
    <property type="component" value="Unassembled WGS sequence"/>
</dbReference>
<reference evidence="8" key="1">
    <citation type="journal article" date="2019" name="Int. J. Syst. Evol. Microbiol.">
        <title>The Global Catalogue of Microorganisms (GCM) 10K type strain sequencing project: providing services to taxonomists for standard genome sequencing and annotation.</title>
        <authorList>
            <consortium name="The Broad Institute Genomics Platform"/>
            <consortium name="The Broad Institute Genome Sequencing Center for Infectious Disease"/>
            <person name="Wu L."/>
            <person name="Ma J."/>
        </authorList>
    </citation>
    <scope>NUCLEOTIDE SEQUENCE [LARGE SCALE GENOMIC DNA]</scope>
    <source>
        <strain evidence="8">CCUG 53816</strain>
    </source>
</reference>
<dbReference type="PANTHER" id="PTHR11142:SF0">
    <property type="entry name" value="TRNA PSEUDOURIDINE SYNTHASE-LIKE 1"/>
    <property type="match status" value="1"/>
</dbReference>
<dbReference type="Gene3D" id="3.30.70.580">
    <property type="entry name" value="Pseudouridine synthase I, catalytic domain, N-terminal subdomain"/>
    <property type="match status" value="1"/>
</dbReference>
<dbReference type="HAMAP" id="MF_00171">
    <property type="entry name" value="TruA"/>
    <property type="match status" value="1"/>
</dbReference>
<dbReference type="EC" id="5.4.99.12" evidence="4"/>
<feature type="binding site" evidence="4">
    <location>
        <position position="107"/>
    </location>
    <ligand>
        <name>substrate</name>
    </ligand>
</feature>
<gene>
    <name evidence="4 7" type="primary">truA</name>
    <name evidence="7" type="ORF">ACFOPX_00690</name>
</gene>
<keyword evidence="2 4" id="KW-0819">tRNA processing</keyword>
<sequence length="248" mass="27853">MCRFKMVIAYDGSAFHGYAKQPNLPSVQGALECALQGLGITSPLLCAGRTDKGVHALAQVVSFCASLSLQTLQRHLPPKITPHIACKHIESVPLDFHPRFYATMRTYCYVFTKALHNPFLSRYIACCDYGDLVRLQEALDCFVGMHDFKFFSKQSGDFRNTQRQIYRAKCRTRTLWGVPCVLLYISAPSFLRAQVRLIVGAALAYSLGHLSLAQLQAQIHAQYRYHNIPAPPQGLYLARVDYPRHGSS</sequence>
<comment type="similarity">
    <text evidence="1 4 5">Belongs to the tRNA pseudouridine synthase TruA family.</text>
</comment>
<comment type="caution">
    <text evidence="4">Lacks conserved residue(s) required for the propagation of feature annotation.</text>
</comment>
<organism evidence="7 8">
    <name type="scientific">Helicobacter baculiformis</name>
    <dbReference type="NCBI Taxonomy" id="427351"/>
    <lineage>
        <taxon>Bacteria</taxon>
        <taxon>Pseudomonadati</taxon>
        <taxon>Campylobacterota</taxon>
        <taxon>Epsilonproteobacteria</taxon>
        <taxon>Campylobacterales</taxon>
        <taxon>Helicobacteraceae</taxon>
        <taxon>Helicobacter</taxon>
    </lineage>
</organism>
<accession>A0ABV7ZHF9</accession>
<feature type="domain" description="Pseudouridine synthase I TruA alpha/beta" evidence="6">
    <location>
        <begin position="141"/>
        <end position="243"/>
    </location>
</feature>
<evidence type="ECO:0000259" key="6">
    <source>
        <dbReference type="Pfam" id="PF01416"/>
    </source>
</evidence>
<keyword evidence="8" id="KW-1185">Reference proteome</keyword>